<dbReference type="PANTHER" id="PTHR46987:SF6">
    <property type="entry name" value="R-SPONDIN-4"/>
    <property type="match status" value="1"/>
</dbReference>
<dbReference type="InterPro" id="IPR043601">
    <property type="entry name" value="Rspo_Fu-CRD_dom"/>
</dbReference>
<reference evidence="12" key="3">
    <citation type="submission" date="2022-01" db="EMBL/GenBank/DDBJ databases">
        <authorList>
            <person name="Rubenstein D.R."/>
        </authorList>
    </citation>
    <scope>NUCLEOTIDE SEQUENCE</scope>
    <source>
        <strain evidence="12">SS15</strain>
        <tissue evidence="12">Liver</tissue>
    </source>
</reference>
<evidence type="ECO:0000313" key="11">
    <source>
        <dbReference type="EMBL" id="KAG0126168.1"/>
    </source>
</evidence>
<evidence type="ECO:0000256" key="5">
    <source>
        <dbReference type="ARBA" id="ARBA00022674"/>
    </source>
</evidence>
<evidence type="ECO:0000256" key="4">
    <source>
        <dbReference type="ARBA" id="ARBA00022606"/>
    </source>
</evidence>
<keyword evidence="13" id="KW-1185">Reference proteome</keyword>
<evidence type="ECO:0000259" key="10">
    <source>
        <dbReference type="Pfam" id="PF15913"/>
    </source>
</evidence>
<dbReference type="FunFam" id="2.20.100.10:FF:000028">
    <property type="entry name" value="R-spondin 2"/>
    <property type="match status" value="1"/>
</dbReference>
<evidence type="ECO:0000256" key="6">
    <source>
        <dbReference type="ARBA" id="ARBA00022687"/>
    </source>
</evidence>
<gene>
    <name evidence="12" type="ORF">IHE44_0004602</name>
    <name evidence="11" type="ORF">IHE44_004427</name>
</gene>
<dbReference type="Gene3D" id="2.10.220.10">
    <property type="entry name" value="Hormone Receptor, Insulin-like Growth Factor Receptor 1, Chain A, domain 2"/>
    <property type="match status" value="1"/>
</dbReference>
<dbReference type="OrthoDB" id="10257656at2759"/>
<organism evidence="11">
    <name type="scientific">Lamprotornis superbus</name>
    <dbReference type="NCBI Taxonomy" id="245042"/>
    <lineage>
        <taxon>Eukaryota</taxon>
        <taxon>Metazoa</taxon>
        <taxon>Chordata</taxon>
        <taxon>Craniata</taxon>
        <taxon>Vertebrata</taxon>
        <taxon>Euteleostomi</taxon>
        <taxon>Archelosauria</taxon>
        <taxon>Archosauria</taxon>
        <taxon>Dinosauria</taxon>
        <taxon>Saurischia</taxon>
        <taxon>Theropoda</taxon>
        <taxon>Coelurosauria</taxon>
        <taxon>Aves</taxon>
        <taxon>Neognathae</taxon>
        <taxon>Neoaves</taxon>
        <taxon>Telluraves</taxon>
        <taxon>Australaves</taxon>
        <taxon>Passeriformes</taxon>
        <taxon>Sturnidae</taxon>
        <taxon>Lamprotornis</taxon>
    </lineage>
</organism>
<evidence type="ECO:0000256" key="3">
    <source>
        <dbReference type="ARBA" id="ARBA00022525"/>
    </source>
</evidence>
<evidence type="ECO:0000256" key="1">
    <source>
        <dbReference type="ARBA" id="ARBA00004613"/>
    </source>
</evidence>
<reference evidence="12 13" key="2">
    <citation type="journal article" date="2021" name="J. Hered.">
        <title>Feather Gene Expression Elucidates the Developmental Basis of Plumage Iridescence in African Starlings.</title>
        <authorList>
            <person name="Rubenstein D.R."/>
            <person name="Corvelo A."/>
            <person name="MacManes M.D."/>
            <person name="Maia R."/>
            <person name="Narzisi G."/>
            <person name="Rousaki A."/>
            <person name="Vandenabeele P."/>
            <person name="Shawkey M.D."/>
            <person name="Solomon J."/>
        </authorList>
    </citation>
    <scope>NUCLEOTIDE SEQUENCE [LARGE SCALE GENOMIC DNA]</scope>
    <source>
        <strain evidence="12">SS15</strain>
    </source>
</reference>
<proteinExistence type="inferred from homology"/>
<protein>
    <submittedName>
        <fullName evidence="11">R-spondin-4</fullName>
    </submittedName>
</protein>
<name>A0A835TZK4_9PASS</name>
<keyword evidence="7" id="KW-0732">Signal</keyword>
<dbReference type="InterPro" id="IPR036383">
    <property type="entry name" value="TSP1_rpt_sf"/>
</dbReference>
<dbReference type="PANTHER" id="PTHR46987">
    <property type="entry name" value="NEUROHYPOPHYSIAL HORMONES, N-TERMINAL DOMAIN CONTAINING PROTEIN"/>
    <property type="match status" value="1"/>
</dbReference>
<sequence length="298" mass="32058">SVGLLENCTGCVLCSEDNGCITCHHRLFLLIWRDGIRQYGMLLWCAGSGGQQMHKYVPLQPGSPCSYQCPLLPSAPCGSQCCGKGYGFISHSILVTLDPGAAGSPSCESCFSRDFCMKCKDKFYLYKGQCFRQCPPGTAAQPGTGECQGKQHLHPVPTVPGDVPGAEGSPIRCVPVPAETCEPGPWSEWSACTHESRTCGCKWGVETRVREVPEAAREEGTACPALLETRRCRMKKHCPGGEHRVAGAGDSFASLQSEPEGRCRRTMAAGVWRAMLSSPKHFEILGKAVISGTCAEQP</sequence>
<dbReference type="CDD" id="cd00064">
    <property type="entry name" value="FU"/>
    <property type="match status" value="1"/>
</dbReference>
<dbReference type="EMBL" id="JADDUC010000019">
    <property type="protein sequence ID" value="KAG0126168.1"/>
    <property type="molecule type" value="Genomic_DNA"/>
</dbReference>
<feature type="domain" description="R-spondin Fu-CRD" evidence="10">
    <location>
        <begin position="102"/>
        <end position="147"/>
    </location>
</feature>
<dbReference type="GO" id="GO:0005576">
    <property type="term" value="C:extracellular region"/>
    <property type="evidence" value="ECO:0007669"/>
    <property type="project" value="UniProtKB-SubCell"/>
</dbReference>
<evidence type="ECO:0000313" key="12">
    <source>
        <dbReference type="EMBL" id="KAI1233426.1"/>
    </source>
</evidence>
<accession>A0A835TZK4</accession>
<keyword evidence="4" id="KW-0716">Sensory transduction</keyword>
<keyword evidence="6" id="KW-0879">Wnt signaling pathway</keyword>
<keyword evidence="9" id="KW-0325">Glycoprotein</keyword>
<comment type="caution">
    <text evidence="11">The sequence shown here is derived from an EMBL/GenBank/DDBJ whole genome shotgun (WGS) entry which is preliminary data.</text>
</comment>
<dbReference type="Proteomes" id="UP000618051">
    <property type="component" value="Unassembled WGS sequence"/>
</dbReference>
<comment type="similarity">
    <text evidence="2">Belongs to the R-spondin family.</text>
</comment>
<keyword evidence="3" id="KW-0964">Secreted</keyword>
<dbReference type="InterPro" id="IPR000884">
    <property type="entry name" value="TSP1_rpt"/>
</dbReference>
<dbReference type="InterPro" id="IPR051514">
    <property type="entry name" value="R-spondin"/>
</dbReference>
<dbReference type="Pfam" id="PF15913">
    <property type="entry name" value="Furin-like_2"/>
    <property type="match status" value="2"/>
</dbReference>
<dbReference type="GO" id="GO:0008201">
    <property type="term" value="F:heparin binding"/>
    <property type="evidence" value="ECO:0007669"/>
    <property type="project" value="UniProtKB-KW"/>
</dbReference>
<evidence type="ECO:0000256" key="9">
    <source>
        <dbReference type="ARBA" id="ARBA00023180"/>
    </source>
</evidence>
<evidence type="ECO:0000256" key="8">
    <source>
        <dbReference type="ARBA" id="ARBA00023157"/>
    </source>
</evidence>
<dbReference type="InterPro" id="IPR006212">
    <property type="entry name" value="Furin_repeat"/>
</dbReference>
<dbReference type="AlphaFoldDB" id="A0A835TZK4"/>
<dbReference type="PROSITE" id="PS50092">
    <property type="entry name" value="TSP1"/>
    <property type="match status" value="1"/>
</dbReference>
<dbReference type="SUPFAM" id="SSF82895">
    <property type="entry name" value="TSP-1 type 1 repeat"/>
    <property type="match status" value="1"/>
</dbReference>
<reference evidence="11" key="1">
    <citation type="submission" date="2020-10" db="EMBL/GenBank/DDBJ databases">
        <title>Feather gene expression reveals the developmental basis of iridescence in African starlings.</title>
        <authorList>
            <person name="Rubenstein D.R."/>
        </authorList>
    </citation>
    <scope>NUCLEOTIDE SEQUENCE</scope>
    <source>
        <strain evidence="11">SS15</strain>
        <tissue evidence="11">Liver</tissue>
    </source>
</reference>
<dbReference type="SUPFAM" id="SSF57184">
    <property type="entry name" value="Growth factor receptor domain"/>
    <property type="match status" value="1"/>
</dbReference>
<evidence type="ECO:0000313" key="13">
    <source>
        <dbReference type="Proteomes" id="UP000618051"/>
    </source>
</evidence>
<keyword evidence="8" id="KW-1015">Disulfide bond</keyword>
<evidence type="ECO:0000256" key="7">
    <source>
        <dbReference type="ARBA" id="ARBA00022729"/>
    </source>
</evidence>
<keyword evidence="5" id="KW-0358">Heparin-binding</keyword>
<feature type="domain" description="R-spondin Fu-CRD" evidence="10">
    <location>
        <begin position="8"/>
        <end position="45"/>
    </location>
</feature>
<dbReference type="EMBL" id="JADDUC020000018">
    <property type="protein sequence ID" value="KAI1233426.1"/>
    <property type="molecule type" value="Genomic_DNA"/>
</dbReference>
<comment type="subcellular location">
    <subcellularLocation>
        <location evidence="1">Secreted</location>
    </subcellularLocation>
</comment>
<dbReference type="InterPro" id="IPR009030">
    <property type="entry name" value="Growth_fac_rcpt_cys_sf"/>
</dbReference>
<feature type="non-terminal residue" evidence="11">
    <location>
        <position position="1"/>
    </location>
</feature>
<dbReference type="GO" id="GO:0016055">
    <property type="term" value="P:Wnt signaling pathway"/>
    <property type="evidence" value="ECO:0007669"/>
    <property type="project" value="UniProtKB-KW"/>
</dbReference>
<evidence type="ECO:0000256" key="2">
    <source>
        <dbReference type="ARBA" id="ARBA00007308"/>
    </source>
</evidence>
<dbReference type="Gene3D" id="2.20.100.10">
    <property type="entry name" value="Thrombospondin type-1 (TSP1) repeat"/>
    <property type="match status" value="1"/>
</dbReference>